<dbReference type="Proteomes" id="UP000306477">
    <property type="component" value="Unassembled WGS sequence"/>
</dbReference>
<name>A0A4S3PM66_9BACI</name>
<dbReference type="EMBL" id="SLUB01000044">
    <property type="protein sequence ID" value="THE10569.1"/>
    <property type="molecule type" value="Genomic_DNA"/>
</dbReference>
<sequence>MIREEAMKIIQTEDLQNYNWFSDRGIYPDEVGIIMKDNTWIVYSADERASIRNQVEFQNESDALTEFIERLRADKILRSL</sequence>
<dbReference type="AlphaFoldDB" id="A0A4S3PM66"/>
<evidence type="ECO:0000313" key="1">
    <source>
        <dbReference type="EMBL" id="THE10569.1"/>
    </source>
</evidence>
<accession>A0A4S3PM66</accession>
<dbReference type="OrthoDB" id="2084893at2"/>
<dbReference type="RefSeq" id="WP_136381016.1">
    <property type="nucleotide sequence ID" value="NZ_SLUB01000044.1"/>
</dbReference>
<dbReference type="Pfam" id="PF15597">
    <property type="entry name" value="Imm59"/>
    <property type="match status" value="1"/>
</dbReference>
<dbReference type="InterPro" id="IPR028954">
    <property type="entry name" value="Imm59"/>
</dbReference>
<keyword evidence="2" id="KW-1185">Reference proteome</keyword>
<reference evidence="1 2" key="1">
    <citation type="journal article" date="2019" name="Indoor Air">
        <title>Impacts of indoor surface finishes on bacterial viability.</title>
        <authorList>
            <person name="Hu J."/>
            <person name="Maamar S.B."/>
            <person name="Glawe A.J."/>
            <person name="Gottel N."/>
            <person name="Gilbert J.A."/>
            <person name="Hartmann E.M."/>
        </authorList>
    </citation>
    <scope>NUCLEOTIDE SEQUENCE [LARGE SCALE GENOMIC DNA]</scope>
    <source>
        <strain evidence="1 2">AF060A6</strain>
    </source>
</reference>
<proteinExistence type="predicted"/>
<gene>
    <name evidence="1" type="ORF">E1I69_18355</name>
</gene>
<organism evidence="1 2">
    <name type="scientific">Bacillus timonensis</name>
    <dbReference type="NCBI Taxonomy" id="1033734"/>
    <lineage>
        <taxon>Bacteria</taxon>
        <taxon>Bacillati</taxon>
        <taxon>Bacillota</taxon>
        <taxon>Bacilli</taxon>
        <taxon>Bacillales</taxon>
        <taxon>Bacillaceae</taxon>
        <taxon>Bacillus</taxon>
    </lineage>
</organism>
<evidence type="ECO:0000313" key="2">
    <source>
        <dbReference type="Proteomes" id="UP000306477"/>
    </source>
</evidence>
<comment type="caution">
    <text evidence="1">The sequence shown here is derived from an EMBL/GenBank/DDBJ whole genome shotgun (WGS) entry which is preliminary data.</text>
</comment>
<protein>
    <submittedName>
        <fullName evidence="1">Uncharacterized protein</fullName>
    </submittedName>
</protein>